<name>A0A426YUP1_ENSVE</name>
<gene>
    <name evidence="2" type="ORF">B296_00010597</name>
</gene>
<evidence type="ECO:0000313" key="3">
    <source>
        <dbReference type="Proteomes" id="UP000287651"/>
    </source>
</evidence>
<accession>A0A426YUP1</accession>
<dbReference type="AlphaFoldDB" id="A0A426YUP1"/>
<comment type="caution">
    <text evidence="2">The sequence shown here is derived from an EMBL/GenBank/DDBJ whole genome shotgun (WGS) entry which is preliminary data.</text>
</comment>
<evidence type="ECO:0000313" key="2">
    <source>
        <dbReference type="EMBL" id="RRT55457.1"/>
    </source>
</evidence>
<sequence>MALKLSSQLPLSLQKSHKGSQRWPMPHPIPPPNLAGCGCSLLPSGVTSLSRRSGGRGVVHAVKEEETLPPALAEADASKTPSSSSSKLVLVVGGTGGVAFPSKRWNGDNTPERIGRNCGLSASHIFI</sequence>
<dbReference type="EMBL" id="AMZH03010079">
    <property type="protein sequence ID" value="RRT55457.1"/>
    <property type="molecule type" value="Genomic_DNA"/>
</dbReference>
<dbReference type="Proteomes" id="UP000287651">
    <property type="component" value="Unassembled WGS sequence"/>
</dbReference>
<reference evidence="2 3" key="1">
    <citation type="journal article" date="2014" name="Agronomy (Basel)">
        <title>A Draft Genome Sequence for Ensete ventricosum, the Drought-Tolerant Tree Against Hunger.</title>
        <authorList>
            <person name="Harrison J."/>
            <person name="Moore K.A."/>
            <person name="Paszkiewicz K."/>
            <person name="Jones T."/>
            <person name="Grant M."/>
            <person name="Ambacheew D."/>
            <person name="Muzemil S."/>
            <person name="Studholme D.J."/>
        </authorList>
    </citation>
    <scope>NUCLEOTIDE SEQUENCE [LARGE SCALE GENOMIC DNA]</scope>
</reference>
<feature type="compositionally biased region" description="Low complexity" evidence="1">
    <location>
        <begin position="1"/>
        <end position="14"/>
    </location>
</feature>
<proteinExistence type="predicted"/>
<feature type="region of interest" description="Disordered" evidence="1">
    <location>
        <begin position="1"/>
        <end position="29"/>
    </location>
</feature>
<protein>
    <submittedName>
        <fullName evidence="2">Uncharacterized protein</fullName>
    </submittedName>
</protein>
<organism evidence="2 3">
    <name type="scientific">Ensete ventricosum</name>
    <name type="common">Abyssinian banana</name>
    <name type="synonym">Musa ensete</name>
    <dbReference type="NCBI Taxonomy" id="4639"/>
    <lineage>
        <taxon>Eukaryota</taxon>
        <taxon>Viridiplantae</taxon>
        <taxon>Streptophyta</taxon>
        <taxon>Embryophyta</taxon>
        <taxon>Tracheophyta</taxon>
        <taxon>Spermatophyta</taxon>
        <taxon>Magnoliopsida</taxon>
        <taxon>Liliopsida</taxon>
        <taxon>Zingiberales</taxon>
        <taxon>Musaceae</taxon>
        <taxon>Ensete</taxon>
    </lineage>
</organism>
<evidence type="ECO:0000256" key="1">
    <source>
        <dbReference type="SAM" id="MobiDB-lite"/>
    </source>
</evidence>